<keyword evidence="2" id="KW-0547">Nucleotide-binding</keyword>
<dbReference type="OrthoDB" id="10682at10239"/>
<dbReference type="EMBL" id="KU220026">
    <property type="protein sequence ID" value="AMA67396.1"/>
    <property type="molecule type" value="Genomic_DNA"/>
</dbReference>
<evidence type="ECO:0000259" key="1">
    <source>
        <dbReference type="Pfam" id="PF05774"/>
    </source>
</evidence>
<accession>A0A0X9XD47</accession>
<dbReference type="InterPro" id="IPR008650">
    <property type="entry name" value="Helicase-primas_cplx_Herpesvir"/>
</dbReference>
<evidence type="ECO:0000313" key="3">
    <source>
        <dbReference type="Proteomes" id="UP000207650"/>
    </source>
</evidence>
<reference evidence="2 3" key="1">
    <citation type="journal article" date="2016" name="MSphere">
        <title>Isolation and Characterization of a Novel Gammaherpesvirus from a Microbat Cell Line.</title>
        <authorList>
            <person name="Shabman R.S."/>
            <person name="Shrivastava S."/>
            <person name="Tsibane T."/>
            <person name="Attie O."/>
            <person name="Jayaprakash A."/>
            <person name="Mire C.E."/>
            <person name="Dilley K.E."/>
            <person name="Puri V."/>
            <person name="Stockwell T.B."/>
            <person name="Geisbert T.W."/>
            <person name="Sachidanandam R."/>
            <person name="Basler C.F."/>
        </authorList>
    </citation>
    <scope>NUCLEOTIDE SEQUENCE [LARGE SCALE GENOMIC DNA]</scope>
    <source>
        <strain evidence="2 3">My-HV8/Myotis velifer incautus/USA/FCGHV/2011</strain>
    </source>
</reference>
<sequence>MSRTEVVCGKLMGIYFYNVHKEAKIIIWYVTYIPYPFTGPEDFVLVIGELSQDVLNTMPLDTNKPTTQELRLNCILWEQQVRLQNQWIRKLYKNQHRTLLFEKNASKILVGLKADISTNIPEAHLSGAYLFSQSNQSFNFNVSSEEKEEKNTIWYHTMIKNMSVSNIDITIKTKDGLYSCATASHRGNENYSAKQAKLDVLQITDIFRPVTHTFQWGIYTIALNLTHTNFHILWTNDDSYWNGCLVEFFRALFGKLMSGFSGLPPAYMYMFPGATPSGSYFRPYFPAFPFTKIVFGTPEKITHSQLDSSLNEKIFLHMYPFLKTYLADFILAPNICTNPLSDQCLQWPLWTCDINPNICLGEDDIFNKATVSDKHTLITVDFSQTMCRFLGVKTKDPIVFLQCILDTGSNVLVKTTTRLYSTLIATILKWSSESGFAWAAMNKCKIFVIAQDIDHFSELFQAGAVCGEPTADVWFQNHERSIFVQHCNTIFSGGLSLPNVDKMEATTWLESLNNCLSLSLLPNCTDPLSVIEMLVPLYFKHRNNVDFWLVGEDFIKCVSRPPLPIDCFKPLSYIFTQEGCMCWRNTLDNPVNIDFMFYLKSTYEFLCFVMKPGNKEKVDNKLELLQTVLCLL</sequence>
<dbReference type="Pfam" id="PF05774">
    <property type="entry name" value="Herpes_heli_pri"/>
    <property type="match status" value="1"/>
</dbReference>
<name>A0A0X9XD47_9GAMA</name>
<organism evidence="2 3">
    <name type="scientific">Vespertilionid gammaherpesvirus 1</name>
    <dbReference type="NCBI Taxonomy" id="2560830"/>
    <lineage>
        <taxon>Viruses</taxon>
        <taxon>Duplodnaviria</taxon>
        <taxon>Heunggongvirae</taxon>
        <taxon>Peploviricota</taxon>
        <taxon>Herviviricetes</taxon>
        <taxon>Herpesvirales</taxon>
        <taxon>Orthoherpesviridae</taxon>
        <taxon>Gammaherpesvirinae</taxon>
        <taxon>Percavirus</taxon>
        <taxon>Percavirus vespertilionidgamma1</taxon>
    </lineage>
</organism>
<keyword evidence="2" id="KW-0378">Hydrolase</keyword>
<dbReference type="GO" id="GO:0019079">
    <property type="term" value="P:viral genome replication"/>
    <property type="evidence" value="ECO:0007669"/>
    <property type="project" value="InterPro"/>
</dbReference>
<gene>
    <name evidence="2" type="primary">ORF40</name>
    <name evidence="2" type="ORF">AOT99_gpORF40</name>
</gene>
<dbReference type="Proteomes" id="UP000207650">
    <property type="component" value="Segment"/>
</dbReference>
<feature type="domain" description="Herpesvirus helicase-primase complex component" evidence="1">
    <location>
        <begin position="508"/>
        <end position="632"/>
    </location>
</feature>
<dbReference type="GO" id="GO:0004386">
    <property type="term" value="F:helicase activity"/>
    <property type="evidence" value="ECO:0007669"/>
    <property type="project" value="UniProtKB-KW"/>
</dbReference>
<keyword evidence="3" id="KW-1185">Reference proteome</keyword>
<keyword evidence="2" id="KW-0067">ATP-binding</keyword>
<dbReference type="Pfam" id="PF03324">
    <property type="entry name" value="Herpes_HEPA"/>
    <property type="match status" value="1"/>
</dbReference>
<protein>
    <submittedName>
        <fullName evidence="2">Helicase-primase subunit</fullName>
    </submittedName>
</protein>
<dbReference type="KEGG" id="vg:26836958"/>
<evidence type="ECO:0000313" key="2">
    <source>
        <dbReference type="EMBL" id="AMA67396.1"/>
    </source>
</evidence>
<dbReference type="InterPro" id="IPR004996">
    <property type="entry name" value="HSV_HEPA"/>
</dbReference>
<proteinExistence type="predicted"/>
<keyword evidence="2" id="KW-0347">Helicase</keyword>